<accession>A0A5N5Q9A5</accession>
<proteinExistence type="predicted"/>
<evidence type="ECO:0000313" key="3">
    <source>
        <dbReference type="Proteomes" id="UP000383932"/>
    </source>
</evidence>
<protein>
    <submittedName>
        <fullName evidence="2">Uncharacterized protein</fullName>
    </submittedName>
</protein>
<dbReference type="AlphaFoldDB" id="A0A5N5Q9A5"/>
<feature type="compositionally biased region" description="Acidic residues" evidence="1">
    <location>
        <begin position="67"/>
        <end position="83"/>
    </location>
</feature>
<organism evidence="2 3">
    <name type="scientific">Ceratobasidium theobromae</name>
    <dbReference type="NCBI Taxonomy" id="1582974"/>
    <lineage>
        <taxon>Eukaryota</taxon>
        <taxon>Fungi</taxon>
        <taxon>Dikarya</taxon>
        <taxon>Basidiomycota</taxon>
        <taxon>Agaricomycotina</taxon>
        <taxon>Agaricomycetes</taxon>
        <taxon>Cantharellales</taxon>
        <taxon>Ceratobasidiaceae</taxon>
        <taxon>Ceratobasidium</taxon>
    </lineage>
</organism>
<evidence type="ECO:0000313" key="2">
    <source>
        <dbReference type="EMBL" id="KAB5588083.1"/>
    </source>
</evidence>
<evidence type="ECO:0000256" key="1">
    <source>
        <dbReference type="SAM" id="MobiDB-lite"/>
    </source>
</evidence>
<sequence>MYVSNIFSSQYFRLLFIYANMPKDSGSKSKASKLKESEVSRAEKHNWTNQHKAAKVSALTKVQVADLESDSEESNNEAADNDNEPVRTQNAPKEVDKEIPCAYHSNCNHYAHVPNKDGVYTRWSVLEKPMAKDTGKNWNIREHMGLDGDEDARNLYNDIVAETQDMVKPQWKDISLAIKERVNIKALNCFGYLLQFKHNWAMEEIMRCNLCNTRDTKSHINKAGGHSCWKEQEQTKREAWKLKAGVTTQANPGSQTSGPSQVVPCQHKSQSKHVIWRKRAKLPYCVKGKGWDDGQAQMTP</sequence>
<feature type="compositionally biased region" description="Basic and acidic residues" evidence="1">
    <location>
        <begin position="33"/>
        <end position="46"/>
    </location>
</feature>
<reference evidence="2 3" key="1">
    <citation type="journal article" date="2019" name="Fungal Biol. Biotechnol.">
        <title>Draft genome sequence of fastidious pathogen Ceratobasidium theobromae, which causes vascular-streak dieback in Theobroma cacao.</title>
        <authorList>
            <person name="Ali S.S."/>
            <person name="Asman A."/>
            <person name="Shao J."/>
            <person name="Firmansyah A.P."/>
            <person name="Susilo A.W."/>
            <person name="Rosmana A."/>
            <person name="McMahon P."/>
            <person name="Junaid M."/>
            <person name="Guest D."/>
            <person name="Kheng T.Y."/>
            <person name="Meinhardt L.W."/>
            <person name="Bailey B.A."/>
        </authorList>
    </citation>
    <scope>NUCLEOTIDE SEQUENCE [LARGE SCALE GENOMIC DNA]</scope>
    <source>
        <strain evidence="2 3">CT2</strain>
    </source>
</reference>
<keyword evidence="3" id="KW-1185">Reference proteome</keyword>
<dbReference type="OrthoDB" id="2755069at2759"/>
<comment type="caution">
    <text evidence="2">The sequence shown here is derived from an EMBL/GenBank/DDBJ whole genome shotgun (WGS) entry which is preliminary data.</text>
</comment>
<gene>
    <name evidence="2" type="ORF">CTheo_8474</name>
</gene>
<feature type="region of interest" description="Disordered" evidence="1">
    <location>
        <begin position="24"/>
        <end position="91"/>
    </location>
</feature>
<name>A0A5N5Q9A5_9AGAM</name>
<dbReference type="Proteomes" id="UP000383932">
    <property type="component" value="Unassembled WGS sequence"/>
</dbReference>
<dbReference type="EMBL" id="SSOP01000582">
    <property type="protein sequence ID" value="KAB5588083.1"/>
    <property type="molecule type" value="Genomic_DNA"/>
</dbReference>